<protein>
    <submittedName>
        <fullName evidence="3">PEP-CTERM protein-sorting domain-containing protein</fullName>
    </submittedName>
</protein>
<dbReference type="Pfam" id="PF07589">
    <property type="entry name" value="PEP-CTERM"/>
    <property type="match status" value="1"/>
</dbReference>
<reference evidence="3 4" key="1">
    <citation type="submission" date="2016-10" db="EMBL/GenBank/DDBJ databases">
        <authorList>
            <person name="de Groot N.N."/>
        </authorList>
    </citation>
    <scope>NUCLEOTIDE SEQUENCE [LARGE SCALE GENOMIC DNA]</scope>
    <source>
        <strain evidence="3 4">ATCC 43154</strain>
    </source>
</reference>
<feature type="domain" description="Ice-binding protein C-terminal" evidence="2">
    <location>
        <begin position="192"/>
        <end position="216"/>
    </location>
</feature>
<dbReference type="InterPro" id="IPR013424">
    <property type="entry name" value="Ice-binding_C"/>
</dbReference>
<gene>
    <name evidence="3" type="ORF">SAMN02982985_05445</name>
</gene>
<name>A0A1I4U225_9BURK</name>
<dbReference type="RefSeq" id="WP_245774481.1">
    <property type="nucleotide sequence ID" value="NZ_FOTW01000036.1"/>
</dbReference>
<feature type="chain" id="PRO_5011750881" evidence="1">
    <location>
        <begin position="22"/>
        <end position="225"/>
    </location>
</feature>
<evidence type="ECO:0000313" key="3">
    <source>
        <dbReference type="EMBL" id="SFM82890.1"/>
    </source>
</evidence>
<dbReference type="Proteomes" id="UP000199470">
    <property type="component" value="Unassembled WGS sequence"/>
</dbReference>
<evidence type="ECO:0000313" key="4">
    <source>
        <dbReference type="Proteomes" id="UP000199470"/>
    </source>
</evidence>
<feature type="signal peptide" evidence="1">
    <location>
        <begin position="1"/>
        <end position="21"/>
    </location>
</feature>
<accession>A0A1I4U225</accession>
<evidence type="ECO:0000259" key="2">
    <source>
        <dbReference type="Pfam" id="PF07589"/>
    </source>
</evidence>
<dbReference type="EMBL" id="FOTW01000036">
    <property type="protein sequence ID" value="SFM82890.1"/>
    <property type="molecule type" value="Genomic_DNA"/>
</dbReference>
<keyword evidence="1" id="KW-0732">Signal</keyword>
<evidence type="ECO:0000256" key="1">
    <source>
        <dbReference type="SAM" id="SignalP"/>
    </source>
</evidence>
<proteinExistence type="predicted"/>
<sequence>MKKLAAASLVAALVVPMSAMAVPTVNWTLWSDSSSGTTMQNAVSINVTYTGDTIGMDTNPAIYNVPSSFTSAEVPNTPGSNGTILMQGGNSTINGFHFDTPVVNPYMALFSVGQNGLPVSFNFQDGLSFTLLSQGAGNWGGGLLTPSSGSSIVGYEGNGVIKFTGTFTDIRFTTPNSEYYYGATIGVAEVAAVPEPSSYAMLAAGLGLLGWTARRRQLAAARIGH</sequence>
<dbReference type="NCBIfam" id="TIGR02595">
    <property type="entry name" value="PEP_CTERM"/>
    <property type="match status" value="1"/>
</dbReference>
<organism evidence="3 4">
    <name type="scientific">Rugamonas rubra</name>
    <dbReference type="NCBI Taxonomy" id="758825"/>
    <lineage>
        <taxon>Bacteria</taxon>
        <taxon>Pseudomonadati</taxon>
        <taxon>Pseudomonadota</taxon>
        <taxon>Betaproteobacteria</taxon>
        <taxon>Burkholderiales</taxon>
        <taxon>Oxalobacteraceae</taxon>
        <taxon>Telluria group</taxon>
        <taxon>Rugamonas</taxon>
    </lineage>
</organism>
<dbReference type="AlphaFoldDB" id="A0A1I4U225"/>
<keyword evidence="4" id="KW-1185">Reference proteome</keyword>